<keyword evidence="1" id="KW-1133">Transmembrane helix</keyword>
<organism evidence="2 3">
    <name type="scientific">Pirellulimonas nuda</name>
    <dbReference type="NCBI Taxonomy" id="2528009"/>
    <lineage>
        <taxon>Bacteria</taxon>
        <taxon>Pseudomonadati</taxon>
        <taxon>Planctomycetota</taxon>
        <taxon>Planctomycetia</taxon>
        <taxon>Pirellulales</taxon>
        <taxon>Lacipirellulaceae</taxon>
        <taxon>Pirellulimonas</taxon>
    </lineage>
</organism>
<name>A0A518D815_9BACT</name>
<gene>
    <name evidence="2" type="ORF">Pla175_09550</name>
</gene>
<sequence>MKKIYWRPRSVSRTALVLIGVISVIGLVMVERLKVFGDRPFYQEKTIAAQMAEDAMEKIRAQRVLVGPPIDSATDIAQSGLLGLPNSVVTSVHGEISAKQTSINPNFAGAVVEMLKNAGVQRGDVVALGVSGSFPALNACTYAAIETLGLEPVVIASASASEWGANVPDLLWIDMERVLFDAGIFKTRSIAASLGGFDDNGGGLSEEGKKVVREAIKENGLRLLETPSFTESVTDRIDIYREAARGRPITCYINVGGGTVSVGTSVGKKLFSPGLNRRPPGLLGDIDGVMPRMINQGVPCIHLINIITLAELYGLPIAPASMPEVGVGDVFRGYDYDKKKVIALLALILASLYGFIRSDIGFRLLRAPAAGKKRGSGHPEPMV</sequence>
<protein>
    <recommendedName>
        <fullName evidence="4">Poly-gamma-glutamate system protein</fullName>
    </recommendedName>
</protein>
<dbReference type="EMBL" id="CP036291">
    <property type="protein sequence ID" value="QDU87590.1"/>
    <property type="molecule type" value="Genomic_DNA"/>
</dbReference>
<accession>A0A518D815</accession>
<evidence type="ECO:0000313" key="2">
    <source>
        <dbReference type="EMBL" id="QDU87590.1"/>
    </source>
</evidence>
<evidence type="ECO:0000256" key="1">
    <source>
        <dbReference type="SAM" id="Phobius"/>
    </source>
</evidence>
<evidence type="ECO:0008006" key="4">
    <source>
        <dbReference type="Google" id="ProtNLM"/>
    </source>
</evidence>
<dbReference type="KEGG" id="pnd:Pla175_09550"/>
<dbReference type="Proteomes" id="UP000317429">
    <property type="component" value="Chromosome"/>
</dbReference>
<dbReference type="InterPro" id="IPR027602">
    <property type="entry name" value="PGA_system"/>
</dbReference>
<reference evidence="2 3" key="1">
    <citation type="submission" date="2019-02" db="EMBL/GenBank/DDBJ databases">
        <title>Deep-cultivation of Planctomycetes and their phenomic and genomic characterization uncovers novel biology.</title>
        <authorList>
            <person name="Wiegand S."/>
            <person name="Jogler M."/>
            <person name="Boedeker C."/>
            <person name="Pinto D."/>
            <person name="Vollmers J."/>
            <person name="Rivas-Marin E."/>
            <person name="Kohn T."/>
            <person name="Peeters S.H."/>
            <person name="Heuer A."/>
            <person name="Rast P."/>
            <person name="Oberbeckmann S."/>
            <person name="Bunk B."/>
            <person name="Jeske O."/>
            <person name="Meyerdierks A."/>
            <person name="Storesund J.E."/>
            <person name="Kallscheuer N."/>
            <person name="Luecker S."/>
            <person name="Lage O.M."/>
            <person name="Pohl T."/>
            <person name="Merkel B.J."/>
            <person name="Hornburger P."/>
            <person name="Mueller R.-W."/>
            <person name="Bruemmer F."/>
            <person name="Labrenz M."/>
            <person name="Spormann A.M."/>
            <person name="Op den Camp H."/>
            <person name="Overmann J."/>
            <person name="Amann R."/>
            <person name="Jetten M.S.M."/>
            <person name="Mascher T."/>
            <person name="Medema M.H."/>
            <person name="Devos D.P."/>
            <person name="Kaster A.-K."/>
            <person name="Ovreas L."/>
            <person name="Rohde M."/>
            <person name="Galperin M.Y."/>
            <person name="Jogler C."/>
        </authorList>
    </citation>
    <scope>NUCLEOTIDE SEQUENCE [LARGE SCALE GENOMIC DNA]</scope>
    <source>
        <strain evidence="2 3">Pla175</strain>
    </source>
</reference>
<dbReference type="OrthoDB" id="6233025at2"/>
<proteinExistence type="predicted"/>
<feature type="transmembrane region" description="Helical" evidence="1">
    <location>
        <begin position="12"/>
        <end position="30"/>
    </location>
</feature>
<keyword evidence="1" id="KW-0472">Membrane</keyword>
<evidence type="ECO:0000313" key="3">
    <source>
        <dbReference type="Proteomes" id="UP000317429"/>
    </source>
</evidence>
<dbReference type="NCBIfam" id="TIGR04332">
    <property type="entry name" value="gamma_Glu_sys"/>
    <property type="match status" value="1"/>
</dbReference>
<dbReference type="RefSeq" id="WP_145281609.1">
    <property type="nucleotide sequence ID" value="NZ_CP036291.1"/>
</dbReference>
<dbReference type="AlphaFoldDB" id="A0A518D815"/>
<keyword evidence="1" id="KW-0812">Transmembrane</keyword>
<keyword evidence="3" id="KW-1185">Reference proteome</keyword>